<protein>
    <submittedName>
        <fullName evidence="2">Uncharacterized protein LOC106809890</fullName>
    </submittedName>
</protein>
<dbReference type="PANTHER" id="PTHR35665:SF1">
    <property type="entry name" value="PROTEIN LKAAEAR1"/>
    <property type="match status" value="1"/>
</dbReference>
<organism evidence="1 2">
    <name type="scientific">Priapulus caudatus</name>
    <name type="common">Priapulid worm</name>
    <dbReference type="NCBI Taxonomy" id="37621"/>
    <lineage>
        <taxon>Eukaryota</taxon>
        <taxon>Metazoa</taxon>
        <taxon>Ecdysozoa</taxon>
        <taxon>Scalidophora</taxon>
        <taxon>Priapulida</taxon>
        <taxon>Priapulimorpha</taxon>
        <taxon>Priapulimorphida</taxon>
        <taxon>Priapulidae</taxon>
        <taxon>Priapulus</taxon>
    </lineage>
</organism>
<gene>
    <name evidence="2" type="primary">LOC106809890</name>
</gene>
<dbReference type="InterPro" id="IPR029152">
    <property type="entry name" value="LKAAEAR1"/>
</dbReference>
<dbReference type="GeneID" id="106809890"/>
<dbReference type="Pfam" id="PF15478">
    <property type="entry name" value="LKAAEAR"/>
    <property type="match status" value="1"/>
</dbReference>
<evidence type="ECO:0000313" key="1">
    <source>
        <dbReference type="Proteomes" id="UP000695022"/>
    </source>
</evidence>
<name>A0ABM1E8U2_PRICU</name>
<dbReference type="Proteomes" id="UP000695022">
    <property type="component" value="Unplaced"/>
</dbReference>
<sequence>MDKEKYVAKNWKQCTPAEFLRMTNLQKGRYLAYEEPPKHVSEARAQSLSRVKNWKKINVTEEIEMPSVDLGTRFHMHLSEEEAKQRAIEAGRRLVNARSRYIACKSQDISQLISSQPTVLKAIRLESLLPPHPQSSCPPTLLTLAQQARVEELLEDTQGLTTNRQL</sequence>
<dbReference type="RefSeq" id="XP_014668613.1">
    <property type="nucleotide sequence ID" value="XM_014813127.1"/>
</dbReference>
<dbReference type="PANTHER" id="PTHR35665">
    <property type="entry name" value="PROTEIN LKAAEAR1"/>
    <property type="match status" value="1"/>
</dbReference>
<reference evidence="2" key="1">
    <citation type="submission" date="2025-08" db="UniProtKB">
        <authorList>
            <consortium name="RefSeq"/>
        </authorList>
    </citation>
    <scope>IDENTIFICATION</scope>
</reference>
<accession>A0ABM1E8U2</accession>
<evidence type="ECO:0000313" key="2">
    <source>
        <dbReference type="RefSeq" id="XP_014668613.1"/>
    </source>
</evidence>
<keyword evidence="1" id="KW-1185">Reference proteome</keyword>
<proteinExistence type="predicted"/>